<evidence type="ECO:0000313" key="2">
    <source>
        <dbReference type="EMBL" id="PIQ74209.1"/>
    </source>
</evidence>
<keyword evidence="1" id="KW-0472">Membrane</keyword>
<dbReference type="Proteomes" id="UP000231550">
    <property type="component" value="Unassembled WGS sequence"/>
</dbReference>
<accession>A0A2H0KPZ7</accession>
<feature type="transmembrane region" description="Helical" evidence="1">
    <location>
        <begin position="40"/>
        <end position="62"/>
    </location>
</feature>
<evidence type="ECO:0000256" key="1">
    <source>
        <dbReference type="SAM" id="Phobius"/>
    </source>
</evidence>
<keyword evidence="1" id="KW-1133">Transmembrane helix</keyword>
<evidence type="ECO:0000313" key="3">
    <source>
        <dbReference type="Proteomes" id="UP000231550"/>
    </source>
</evidence>
<reference evidence="2 3" key="1">
    <citation type="submission" date="2017-09" db="EMBL/GenBank/DDBJ databases">
        <title>Depth-based differentiation of microbial function through sediment-hosted aquifers and enrichment of novel symbionts in the deep terrestrial subsurface.</title>
        <authorList>
            <person name="Probst A.J."/>
            <person name="Ladd B."/>
            <person name="Jarett J.K."/>
            <person name="Geller-Mcgrath D.E."/>
            <person name="Sieber C.M."/>
            <person name="Emerson J.B."/>
            <person name="Anantharaman K."/>
            <person name="Thomas B.C."/>
            <person name="Malmstrom R."/>
            <person name="Stieglmeier M."/>
            <person name="Klingl A."/>
            <person name="Woyke T."/>
            <person name="Ryan C.M."/>
            <person name="Banfield J.F."/>
        </authorList>
    </citation>
    <scope>NUCLEOTIDE SEQUENCE [LARGE SCALE GENOMIC DNA]</scope>
    <source>
        <strain evidence="2">CG11_big_fil_rev_8_21_14_0_20_44_10</strain>
    </source>
</reference>
<dbReference type="AlphaFoldDB" id="A0A2H0KPZ7"/>
<protein>
    <submittedName>
        <fullName evidence="2">Uncharacterized protein</fullName>
    </submittedName>
</protein>
<sequence length="79" mass="9319">MVIISFCLTLVLGVLAFMCFYCKFLPHFVSQDLAFWLTPGFFSFGAFLVSLNKLVRFFGYYLDTIRFEEKKNREKELNP</sequence>
<organism evidence="2 3">
    <name type="scientific">Candidatus Portnoybacteria bacterium CG11_big_fil_rev_8_21_14_0_20_44_10</name>
    <dbReference type="NCBI Taxonomy" id="1974818"/>
    <lineage>
        <taxon>Bacteria</taxon>
        <taxon>Candidatus Portnoyibacteriota</taxon>
    </lineage>
</organism>
<keyword evidence="1" id="KW-0812">Transmembrane</keyword>
<name>A0A2H0KPZ7_9BACT</name>
<gene>
    <name evidence="2" type="ORF">COV85_03400</name>
</gene>
<dbReference type="EMBL" id="PCVN01000086">
    <property type="protein sequence ID" value="PIQ74209.1"/>
    <property type="molecule type" value="Genomic_DNA"/>
</dbReference>
<proteinExistence type="predicted"/>
<comment type="caution">
    <text evidence="2">The sequence shown here is derived from an EMBL/GenBank/DDBJ whole genome shotgun (WGS) entry which is preliminary data.</text>
</comment>